<feature type="domain" description="Orn/DAP/Arg decarboxylase 2 N-terminal" evidence="10">
    <location>
        <begin position="36"/>
        <end position="281"/>
    </location>
</feature>
<feature type="binding site" evidence="5">
    <location>
        <position position="278"/>
    </location>
    <ligand>
        <name>substrate</name>
    </ligand>
</feature>
<evidence type="ECO:0000259" key="9">
    <source>
        <dbReference type="Pfam" id="PF00278"/>
    </source>
</evidence>
<dbReference type="PANTHER" id="PTHR43727:SF2">
    <property type="entry name" value="GROUP IV DECARBOXYLASE"/>
    <property type="match status" value="1"/>
</dbReference>
<feature type="active site" description="Proton donor" evidence="7">
    <location>
        <position position="346"/>
    </location>
</feature>
<comment type="caution">
    <text evidence="11">The sequence shown here is derived from an EMBL/GenBank/DDBJ whole genome shotgun (WGS) entry which is preliminary data.</text>
</comment>
<dbReference type="PROSITE" id="PS00878">
    <property type="entry name" value="ODR_DC_2_1"/>
    <property type="match status" value="1"/>
</dbReference>
<evidence type="ECO:0000256" key="6">
    <source>
        <dbReference type="NCBIfam" id="TIGR01048"/>
    </source>
</evidence>
<dbReference type="NCBIfam" id="TIGR01048">
    <property type="entry name" value="lysA"/>
    <property type="match status" value="1"/>
</dbReference>
<dbReference type="InterPro" id="IPR022644">
    <property type="entry name" value="De-COase2_N"/>
</dbReference>
<feature type="domain" description="Orn/DAP/Arg decarboxylase 2 C-terminal" evidence="9">
    <location>
        <begin position="29"/>
        <end position="373"/>
    </location>
</feature>
<dbReference type="EC" id="4.1.1.20" evidence="5 6"/>
<dbReference type="GO" id="GO:0030170">
    <property type="term" value="F:pyridoxal phosphate binding"/>
    <property type="evidence" value="ECO:0007669"/>
    <property type="project" value="UniProtKB-UniRule"/>
</dbReference>
<comment type="similarity">
    <text evidence="5">Belongs to the Orn/Lys/Arg decarboxylase class-II family. LysA subfamily.</text>
</comment>
<reference evidence="12" key="1">
    <citation type="submission" date="2018-05" db="EMBL/GenBank/DDBJ databases">
        <authorList>
            <person name="Du Z."/>
            <person name="Wang X."/>
        </authorList>
    </citation>
    <scope>NUCLEOTIDE SEQUENCE [LARGE SCALE GENOMIC DNA]</scope>
    <source>
        <strain evidence="12">WDS4C29</strain>
    </source>
</reference>
<evidence type="ECO:0000256" key="2">
    <source>
        <dbReference type="ARBA" id="ARBA00022793"/>
    </source>
</evidence>
<dbReference type="AlphaFoldDB" id="A0A2V1P201"/>
<feature type="binding site" evidence="5">
    <location>
        <position position="375"/>
    </location>
    <ligand>
        <name>pyridoxal 5'-phosphate</name>
        <dbReference type="ChEBI" id="CHEBI:597326"/>
    </ligand>
</feature>
<keyword evidence="4 5" id="KW-0456">Lyase</keyword>
<dbReference type="InterPro" id="IPR022653">
    <property type="entry name" value="De-COase2_pyr-phos_BS"/>
</dbReference>
<dbReference type="InterPro" id="IPR029066">
    <property type="entry name" value="PLP-binding_barrel"/>
</dbReference>
<dbReference type="HAMAP" id="MF_02120">
    <property type="entry name" value="LysA"/>
    <property type="match status" value="1"/>
</dbReference>
<evidence type="ECO:0000313" key="11">
    <source>
        <dbReference type="EMBL" id="PWG16573.1"/>
    </source>
</evidence>
<gene>
    <name evidence="5 11" type="primary">lysA</name>
    <name evidence="11" type="ORF">DFK10_11060</name>
</gene>
<dbReference type="InterPro" id="IPR022643">
    <property type="entry name" value="De-COase2_C"/>
</dbReference>
<feature type="binding site" evidence="5">
    <location>
        <position position="347"/>
    </location>
    <ligand>
        <name>substrate</name>
    </ligand>
</feature>
<keyword evidence="2 5" id="KW-0210">Decarboxylase</keyword>
<comment type="catalytic activity">
    <reaction evidence="5 8">
        <text>meso-2,6-diaminopimelate + H(+) = L-lysine + CO2</text>
        <dbReference type="Rhea" id="RHEA:15101"/>
        <dbReference type="ChEBI" id="CHEBI:15378"/>
        <dbReference type="ChEBI" id="CHEBI:16526"/>
        <dbReference type="ChEBI" id="CHEBI:32551"/>
        <dbReference type="ChEBI" id="CHEBI:57791"/>
        <dbReference type="EC" id="4.1.1.20"/>
    </reaction>
</comment>
<feature type="binding site" evidence="5">
    <location>
        <begin position="275"/>
        <end position="278"/>
    </location>
    <ligand>
        <name>pyridoxal 5'-phosphate</name>
        <dbReference type="ChEBI" id="CHEBI:597326"/>
    </ligand>
</feature>
<evidence type="ECO:0000256" key="4">
    <source>
        <dbReference type="ARBA" id="ARBA00023239"/>
    </source>
</evidence>
<dbReference type="RefSeq" id="WP_109389096.1">
    <property type="nucleotide sequence ID" value="NZ_QETF01000012.1"/>
</dbReference>
<feature type="binding site" evidence="5">
    <location>
        <position position="239"/>
    </location>
    <ligand>
        <name>pyridoxal 5'-phosphate</name>
        <dbReference type="ChEBI" id="CHEBI:597326"/>
    </ligand>
</feature>
<dbReference type="Pfam" id="PF02784">
    <property type="entry name" value="Orn_Arg_deC_N"/>
    <property type="match status" value="1"/>
</dbReference>
<evidence type="ECO:0000259" key="10">
    <source>
        <dbReference type="Pfam" id="PF02784"/>
    </source>
</evidence>
<proteinExistence type="inferred from homology"/>
<dbReference type="InterPro" id="IPR022657">
    <property type="entry name" value="De-COase2_CS"/>
</dbReference>
<sequence length="421" mass="45471">MDHFLYRDGALHAEDVPISEIAAAVGTPFYVYSSATLLRHFRLFDEALAGTDHLVCYAMKALSNLAVVKLLGEAGAGMDVVSGGEYRRARAAGVPGERIVFSGVGKTRDEMCLALEGGIRQFNVESEPEMRALSEVAESMGVVAPVTVRVNPDVDAKTHEKISTGKAENKFGIPIARAREVYAEIAGLPGLKAIGIDVHIGSQLTDLEPFRLAYQKVAELTEALRADGHDIRRLDLGGGLGIPYERSNEAPPLPLEYGQMVREVVGHLGCEIEIEPGRLIAGNAGLLVAGVIYVKQGEGREFLIADAAMNDLIRPAMYDAWHDIVPVREAEAGAVMTPYDIVGPVCESGDTFAKGRMLPALGEGDLIAFRSAGAYGAVMASEYNSRPLIPEVLVNGDQFAVIRRRPTFDEMLNRDTIPKWL</sequence>
<feature type="binding site" evidence="5">
    <location>
        <position position="318"/>
    </location>
    <ligand>
        <name>substrate</name>
    </ligand>
</feature>
<dbReference type="EMBL" id="QETF01000012">
    <property type="protein sequence ID" value="PWG16573.1"/>
    <property type="molecule type" value="Genomic_DNA"/>
</dbReference>
<dbReference type="PRINTS" id="PR01181">
    <property type="entry name" value="DAPDCRBXLASE"/>
</dbReference>
<feature type="binding site" evidence="5">
    <location>
        <position position="375"/>
    </location>
    <ligand>
        <name>substrate</name>
    </ligand>
</feature>
<comment type="function">
    <text evidence="5">Specifically catalyzes the decarboxylation of meso-diaminopimelate (meso-DAP) to L-lysine.</text>
</comment>
<evidence type="ECO:0000256" key="3">
    <source>
        <dbReference type="ARBA" id="ARBA00022898"/>
    </source>
</evidence>
<comment type="cofactor">
    <cofactor evidence="1 5 7 8">
        <name>pyridoxal 5'-phosphate</name>
        <dbReference type="ChEBI" id="CHEBI:597326"/>
    </cofactor>
</comment>
<dbReference type="Gene3D" id="2.40.37.10">
    <property type="entry name" value="Lyase, Ornithine Decarboxylase, Chain A, domain 1"/>
    <property type="match status" value="1"/>
</dbReference>
<dbReference type="UniPathway" id="UPA00034">
    <property type="reaction ID" value="UER00027"/>
</dbReference>
<feature type="binding site" evidence="5">
    <location>
        <position position="314"/>
    </location>
    <ligand>
        <name>substrate</name>
    </ligand>
</feature>
<evidence type="ECO:0000256" key="5">
    <source>
        <dbReference type="HAMAP-Rule" id="MF_02120"/>
    </source>
</evidence>
<dbReference type="OrthoDB" id="9802241at2"/>
<dbReference type="SUPFAM" id="SSF51419">
    <property type="entry name" value="PLP-binding barrel"/>
    <property type="match status" value="1"/>
</dbReference>
<accession>A0A2V1P201</accession>
<keyword evidence="5" id="KW-0028">Amino-acid biosynthesis</keyword>
<name>A0A2V1P201_9RHOB</name>
<dbReference type="SUPFAM" id="SSF50621">
    <property type="entry name" value="Alanine racemase C-terminal domain-like"/>
    <property type="match status" value="1"/>
</dbReference>
<dbReference type="Pfam" id="PF00278">
    <property type="entry name" value="Orn_DAP_Arg_deC"/>
    <property type="match status" value="1"/>
</dbReference>
<evidence type="ECO:0000313" key="12">
    <source>
        <dbReference type="Proteomes" id="UP000245293"/>
    </source>
</evidence>
<dbReference type="InterPro" id="IPR000183">
    <property type="entry name" value="Orn/DAP/Arg_de-COase"/>
</dbReference>
<protein>
    <recommendedName>
        <fullName evidence="5 6">Diaminopimelate decarboxylase</fullName>
        <shortName evidence="5">DAP decarboxylase</shortName>
        <shortName evidence="5">DAPDC</shortName>
        <ecNumber evidence="5 6">4.1.1.20</ecNumber>
    </recommendedName>
</protein>
<dbReference type="InterPro" id="IPR009006">
    <property type="entry name" value="Ala_racemase/Decarboxylase_C"/>
</dbReference>
<dbReference type="FunFam" id="3.20.20.10:FF:000003">
    <property type="entry name" value="Diaminopimelate decarboxylase"/>
    <property type="match status" value="1"/>
</dbReference>
<dbReference type="GO" id="GO:0009089">
    <property type="term" value="P:lysine biosynthetic process via diaminopimelate"/>
    <property type="evidence" value="ECO:0007669"/>
    <property type="project" value="UniProtKB-UniRule"/>
</dbReference>
<dbReference type="PANTHER" id="PTHR43727">
    <property type="entry name" value="DIAMINOPIMELATE DECARBOXYLASE"/>
    <property type="match status" value="1"/>
</dbReference>
<evidence type="ECO:0000256" key="1">
    <source>
        <dbReference type="ARBA" id="ARBA00001933"/>
    </source>
</evidence>
<dbReference type="Proteomes" id="UP000245293">
    <property type="component" value="Unassembled WGS sequence"/>
</dbReference>
<dbReference type="PROSITE" id="PS00879">
    <property type="entry name" value="ODR_DC_2_2"/>
    <property type="match status" value="1"/>
</dbReference>
<keyword evidence="3 5" id="KW-0663">Pyridoxal phosphate</keyword>
<dbReference type="Gene3D" id="3.20.20.10">
    <property type="entry name" value="Alanine racemase"/>
    <property type="match status" value="1"/>
</dbReference>
<keyword evidence="12" id="KW-1185">Reference proteome</keyword>
<evidence type="ECO:0000256" key="7">
    <source>
        <dbReference type="PIRSR" id="PIRSR600183-50"/>
    </source>
</evidence>
<comment type="subunit">
    <text evidence="5">Homodimer.</text>
</comment>
<comment type="pathway">
    <text evidence="5 8">Amino-acid biosynthesis; L-lysine biosynthesis via DAP pathway; L-lysine from DL-2,6-diaminopimelate: step 1/1.</text>
</comment>
<dbReference type="CDD" id="cd06828">
    <property type="entry name" value="PLPDE_III_DapDC"/>
    <property type="match status" value="1"/>
</dbReference>
<dbReference type="PRINTS" id="PR01179">
    <property type="entry name" value="ODADCRBXLASE"/>
</dbReference>
<evidence type="ECO:0000256" key="8">
    <source>
        <dbReference type="RuleBase" id="RU003738"/>
    </source>
</evidence>
<dbReference type="GO" id="GO:0008836">
    <property type="term" value="F:diaminopimelate decarboxylase activity"/>
    <property type="evidence" value="ECO:0007669"/>
    <property type="project" value="UniProtKB-UniRule"/>
</dbReference>
<keyword evidence="5 8" id="KW-0457">Lysine biosynthesis</keyword>
<dbReference type="InterPro" id="IPR002986">
    <property type="entry name" value="DAP_deCOOHase_LysA"/>
</dbReference>
<organism evidence="11 12">
    <name type="scientific">Salibaculum griseiflavum</name>
    <dbReference type="NCBI Taxonomy" id="1914409"/>
    <lineage>
        <taxon>Bacteria</taxon>
        <taxon>Pseudomonadati</taxon>
        <taxon>Pseudomonadota</taxon>
        <taxon>Alphaproteobacteria</taxon>
        <taxon>Rhodobacterales</taxon>
        <taxon>Roseobacteraceae</taxon>
        <taxon>Salibaculum</taxon>
    </lineage>
</organism>
<feature type="modified residue" description="N6-(pyridoxal phosphate)lysine" evidence="5 7">
    <location>
        <position position="60"/>
    </location>
</feature>